<keyword evidence="2" id="KW-0812">Transmembrane</keyword>
<evidence type="ECO:0000256" key="2">
    <source>
        <dbReference type="SAM" id="Phobius"/>
    </source>
</evidence>
<keyword evidence="2" id="KW-1133">Transmembrane helix</keyword>
<keyword evidence="2" id="KW-0472">Membrane</keyword>
<dbReference type="EMBL" id="GL832982">
    <property type="protein sequence ID" value="EGD78236.1"/>
    <property type="molecule type" value="Genomic_DNA"/>
</dbReference>
<dbReference type="PANTHER" id="PTHR45985:SF3">
    <property type="entry name" value="CHITIN DEACETYLASE-LIKE 4"/>
    <property type="match status" value="1"/>
</dbReference>
<dbReference type="InterPro" id="IPR052740">
    <property type="entry name" value="CE4"/>
</dbReference>
<feature type="region of interest" description="Disordered" evidence="1">
    <location>
        <begin position="1"/>
        <end position="31"/>
    </location>
</feature>
<evidence type="ECO:0000259" key="3">
    <source>
        <dbReference type="Pfam" id="PF01522"/>
    </source>
</evidence>
<dbReference type="SUPFAM" id="SSF88713">
    <property type="entry name" value="Glycoside hydrolase/deacetylase"/>
    <property type="match status" value="1"/>
</dbReference>
<dbReference type="InterPro" id="IPR002509">
    <property type="entry name" value="NODB_dom"/>
</dbReference>
<dbReference type="RefSeq" id="XP_004989559.1">
    <property type="nucleotide sequence ID" value="XM_004989502.1"/>
</dbReference>
<dbReference type="Gene3D" id="3.20.20.370">
    <property type="entry name" value="Glycoside hydrolase/deacetylase"/>
    <property type="match status" value="1"/>
</dbReference>
<reference evidence="4" key="1">
    <citation type="submission" date="2009-08" db="EMBL/GenBank/DDBJ databases">
        <title>Annotation of Salpingoeca rosetta.</title>
        <authorList>
            <consortium name="The Broad Institute Genome Sequencing Platform"/>
            <person name="Russ C."/>
            <person name="Cuomo C."/>
            <person name="Burger G."/>
            <person name="Gray M.W."/>
            <person name="Holland P.W.H."/>
            <person name="King N."/>
            <person name="Lang F.B.F."/>
            <person name="Roger A.J."/>
            <person name="Ruiz-Trillo I."/>
            <person name="Young S.K."/>
            <person name="Zeng Q."/>
            <person name="Gargeya S."/>
            <person name="Alvarado L."/>
            <person name="Berlin A."/>
            <person name="Chapman S.B."/>
            <person name="Chen Z."/>
            <person name="Freedman E."/>
            <person name="Gellesch M."/>
            <person name="Goldberg J."/>
            <person name="Griggs A."/>
            <person name="Gujja S."/>
            <person name="Heilman E."/>
            <person name="Heiman D."/>
            <person name="Howarth C."/>
            <person name="Mehta T."/>
            <person name="Neiman D."/>
            <person name="Pearson M."/>
            <person name="Roberts A."/>
            <person name="Saif S."/>
            <person name="Shea T."/>
            <person name="Shenoy N."/>
            <person name="Sisk P."/>
            <person name="Stolte C."/>
            <person name="Sykes S."/>
            <person name="White J."/>
            <person name="Yandava C."/>
            <person name="Haas B."/>
            <person name="Nusbaum C."/>
            <person name="Birren B."/>
        </authorList>
    </citation>
    <scope>NUCLEOTIDE SEQUENCE</scope>
    <source>
        <strain evidence="4">ATCC 50818</strain>
    </source>
</reference>
<sequence>MRATTKAKRRELAAASSMGGSDGDRGSSIVQMPNPQFAMEKQMIVSRQQGGPYTIDELEENYDYSELCLCTPFKFFLFLLLIAGLVLAGLYGDGVLGPKKSQSSGSNGIYTTSFLTTFMPDNDDAPDSSSTESPYAFRDVLPDPLPIVTRKTSECSPNACVLPDCGCIGQTTPPRDLPVADVPQIVMLTFDDAINNEVYPYYERLFRNRKNPNNCPITSTFFVSHRFTNYRLVQSLYHDRHEIASHTISHTHTDAWEEEILGQREIIRNFAFVPSNQVTGFRAPFLQPGGDQQFIALARNGFNRDSTLIEKDFTNPPLYPYTLDWVKSTTCVVEPCPAQYSYQGLWEFPVTQWESVDGSVRYGMADEYAPPTKKAALQYFRHNFNRHFNENRAPFNMYMHASWFDNYPHVLEALDEFIDELLRHDEVYMVSQAQALDWMHTPVSLDRVFKLDSWQCDTEVEGPPPCTAAEAKKCVFQDPVTGNPITLETCAEECPKKFPWVGNPAGEKN</sequence>
<evidence type="ECO:0000256" key="1">
    <source>
        <dbReference type="SAM" id="MobiDB-lite"/>
    </source>
</evidence>
<dbReference type="AlphaFoldDB" id="F2UM87"/>
<protein>
    <submittedName>
        <fullName evidence="4">Serpentine-PB</fullName>
    </submittedName>
</protein>
<dbReference type="GO" id="GO:0016810">
    <property type="term" value="F:hydrolase activity, acting on carbon-nitrogen (but not peptide) bonds"/>
    <property type="evidence" value="ECO:0007669"/>
    <property type="project" value="InterPro"/>
</dbReference>
<accession>F2UM87</accession>
<dbReference type="OMA" id="ACGNGEC"/>
<dbReference type="InParanoid" id="F2UM87"/>
<dbReference type="Proteomes" id="UP000007799">
    <property type="component" value="Unassembled WGS sequence"/>
</dbReference>
<evidence type="ECO:0000313" key="4">
    <source>
        <dbReference type="EMBL" id="EGD78236.1"/>
    </source>
</evidence>
<dbReference type="Pfam" id="PF01522">
    <property type="entry name" value="Polysacc_deac_1"/>
    <property type="match status" value="1"/>
</dbReference>
<organism evidence="4 5">
    <name type="scientific">Salpingoeca rosetta (strain ATCC 50818 / BSB-021)</name>
    <dbReference type="NCBI Taxonomy" id="946362"/>
    <lineage>
        <taxon>Eukaryota</taxon>
        <taxon>Choanoflagellata</taxon>
        <taxon>Craspedida</taxon>
        <taxon>Salpingoecidae</taxon>
        <taxon>Salpingoeca</taxon>
    </lineage>
</organism>
<gene>
    <name evidence="4" type="ORF">PTSG_09302</name>
</gene>
<keyword evidence="5" id="KW-1185">Reference proteome</keyword>
<feature type="domain" description="NodB homology" evidence="3">
    <location>
        <begin position="184"/>
        <end position="269"/>
    </location>
</feature>
<feature type="transmembrane region" description="Helical" evidence="2">
    <location>
        <begin position="75"/>
        <end position="92"/>
    </location>
</feature>
<evidence type="ECO:0000313" key="5">
    <source>
        <dbReference type="Proteomes" id="UP000007799"/>
    </source>
</evidence>
<dbReference type="GeneID" id="16070109"/>
<dbReference type="CDD" id="cd10975">
    <property type="entry name" value="CE4_CDA_like_2"/>
    <property type="match status" value="1"/>
</dbReference>
<dbReference type="eggNOG" id="ENOG502QW08">
    <property type="taxonomic scope" value="Eukaryota"/>
</dbReference>
<dbReference type="InterPro" id="IPR011330">
    <property type="entry name" value="Glyco_hydro/deAcase_b/a-brl"/>
</dbReference>
<dbReference type="GO" id="GO:0005975">
    <property type="term" value="P:carbohydrate metabolic process"/>
    <property type="evidence" value="ECO:0007669"/>
    <property type="project" value="InterPro"/>
</dbReference>
<dbReference type="KEGG" id="sre:PTSG_09302"/>
<dbReference type="PANTHER" id="PTHR45985">
    <property type="match status" value="1"/>
</dbReference>
<name>F2UM87_SALR5</name>
<proteinExistence type="predicted"/>
<dbReference type="OrthoDB" id="6021972at2759"/>